<dbReference type="CDD" id="cd03784">
    <property type="entry name" value="GT1_Gtf-like"/>
    <property type="match status" value="1"/>
</dbReference>
<evidence type="ECO:0000313" key="4">
    <source>
        <dbReference type="Proteomes" id="UP001183582"/>
    </source>
</evidence>
<organism evidence="3 4">
    <name type="scientific">Microbacterium aurantiacum</name>
    <dbReference type="NCBI Taxonomy" id="162393"/>
    <lineage>
        <taxon>Bacteria</taxon>
        <taxon>Bacillati</taxon>
        <taxon>Actinomycetota</taxon>
        <taxon>Actinomycetes</taxon>
        <taxon>Micrococcales</taxon>
        <taxon>Microbacteriaceae</taxon>
        <taxon>Microbacterium</taxon>
    </lineage>
</organism>
<evidence type="ECO:0000259" key="1">
    <source>
        <dbReference type="Pfam" id="PF03033"/>
    </source>
</evidence>
<dbReference type="FunFam" id="3.40.50.2000:FF:000009">
    <property type="entry name" value="Sterol 3-beta-glucosyltransferase UGT80A2"/>
    <property type="match status" value="1"/>
</dbReference>
<dbReference type="InterPro" id="IPR002213">
    <property type="entry name" value="UDP_glucos_trans"/>
</dbReference>
<reference evidence="3 4" key="1">
    <citation type="submission" date="2021-06" db="EMBL/GenBank/DDBJ databases">
        <title>Genome-based taxonomic framework of Microbacterium strains isolated from marine environment, the description of four new species and reclassification of four preexisting species.</title>
        <authorList>
            <person name="Lee S.D."/>
            <person name="Kim S.-M."/>
            <person name="Byeon Y.-S."/>
            <person name="Yang H.L."/>
            <person name="Kim I.S."/>
        </authorList>
    </citation>
    <scope>NUCLEOTIDE SEQUENCE [LARGE SCALE GENOMIC DNA]</scope>
    <source>
        <strain evidence="3 4">KACC 20514</strain>
    </source>
</reference>
<dbReference type="PANTHER" id="PTHR48050:SF13">
    <property type="entry name" value="STEROL 3-BETA-GLUCOSYLTRANSFERASE UGT80A2"/>
    <property type="match status" value="1"/>
</dbReference>
<evidence type="ECO:0000259" key="2">
    <source>
        <dbReference type="Pfam" id="PF06722"/>
    </source>
</evidence>
<sequence>MRMLLVTAGSRGDVEPFVALARAAQRAGHTVRVVAPDNSGVAADGVDVVSLGVDYSHLIQAQGVSVRAAIANYRRAVKPAMRKVIVEPARIARDFRPDVVVAHPKVLSAPLIGEALGIPHVLVEMVPAVTPTRAFAAAGTVTADLGPLNRLTYRAASGAAALFRRDLREASALLGIRMPRRMAPPTATLLPVSPALLSRPDDWPASAHLTGPWRDQPPASVHLPAEVDAFLAAGPFVYAGFGSMAAGDPHARGRIVAEAARRTGHRLLIATGLGGLAVADDLRGDDLLVVDAVSHELVLPRASAAIHHGGVGTVHAALRAGVVSVVVPFIADQPFWGALLHRRGLGPAPIPARRLTTDRLARALGGAPHHADAVAEVATRMRDDRGTDAALEVIAKLG</sequence>
<dbReference type="PANTHER" id="PTHR48050">
    <property type="entry name" value="STEROL 3-BETA-GLUCOSYLTRANSFERASE"/>
    <property type="match status" value="1"/>
</dbReference>
<dbReference type="Gene3D" id="3.40.50.2000">
    <property type="entry name" value="Glycogen Phosphorylase B"/>
    <property type="match status" value="2"/>
</dbReference>
<comment type="caution">
    <text evidence="3">The sequence shown here is derived from an EMBL/GenBank/DDBJ whole genome shotgun (WGS) entry which is preliminary data.</text>
</comment>
<dbReference type="Pfam" id="PF03033">
    <property type="entry name" value="Glyco_transf_28"/>
    <property type="match status" value="1"/>
</dbReference>
<evidence type="ECO:0000313" key="3">
    <source>
        <dbReference type="EMBL" id="MDS0244379.1"/>
    </source>
</evidence>
<feature type="domain" description="Erythromycin biosynthesis protein CIII-like C-terminal" evidence="2">
    <location>
        <begin position="287"/>
        <end position="388"/>
    </location>
</feature>
<dbReference type="EMBL" id="JAHWXH010000001">
    <property type="protein sequence ID" value="MDS0244379.1"/>
    <property type="molecule type" value="Genomic_DNA"/>
</dbReference>
<dbReference type="GO" id="GO:0005975">
    <property type="term" value="P:carbohydrate metabolic process"/>
    <property type="evidence" value="ECO:0007669"/>
    <property type="project" value="InterPro"/>
</dbReference>
<dbReference type="Proteomes" id="UP001183582">
    <property type="component" value="Unassembled WGS sequence"/>
</dbReference>
<dbReference type="InterPro" id="IPR010610">
    <property type="entry name" value="EryCIII-like_C"/>
</dbReference>
<dbReference type="GO" id="GO:0033072">
    <property type="term" value="P:vancomycin biosynthetic process"/>
    <property type="evidence" value="ECO:0007669"/>
    <property type="project" value="UniProtKB-ARBA"/>
</dbReference>
<name>A0AAJ2HGM6_9MICO</name>
<dbReference type="SUPFAM" id="SSF53756">
    <property type="entry name" value="UDP-Glycosyltransferase/glycogen phosphorylase"/>
    <property type="match status" value="1"/>
</dbReference>
<dbReference type="InterPro" id="IPR050426">
    <property type="entry name" value="Glycosyltransferase_28"/>
</dbReference>
<proteinExistence type="predicted"/>
<dbReference type="AlphaFoldDB" id="A0AAJ2HGM6"/>
<dbReference type="GO" id="GO:0016758">
    <property type="term" value="F:hexosyltransferase activity"/>
    <property type="evidence" value="ECO:0007669"/>
    <property type="project" value="InterPro"/>
</dbReference>
<feature type="domain" description="Glycosyltransferase family 28 N-terminal" evidence="1">
    <location>
        <begin position="4"/>
        <end position="116"/>
    </location>
</feature>
<dbReference type="GO" id="GO:0008194">
    <property type="term" value="F:UDP-glycosyltransferase activity"/>
    <property type="evidence" value="ECO:0007669"/>
    <property type="project" value="InterPro"/>
</dbReference>
<protein>
    <submittedName>
        <fullName evidence="3">Glycosyltransferase</fullName>
    </submittedName>
</protein>
<dbReference type="Pfam" id="PF06722">
    <property type="entry name" value="EryCIII-like_C"/>
    <property type="match status" value="1"/>
</dbReference>
<accession>A0AAJ2HGM6</accession>
<gene>
    <name evidence="3" type="ORF">KZC50_01990</name>
</gene>
<dbReference type="InterPro" id="IPR004276">
    <property type="entry name" value="GlycoTrans_28_N"/>
</dbReference>